<dbReference type="RefSeq" id="WP_254292114.1">
    <property type="nucleotide sequence ID" value="NZ_JAMLDX010000003.1"/>
</dbReference>
<evidence type="ECO:0000313" key="1">
    <source>
        <dbReference type="EMBL" id="MCP3730001.1"/>
    </source>
</evidence>
<dbReference type="AlphaFoldDB" id="A0A9X2KL32"/>
<dbReference type="Proteomes" id="UP001139451">
    <property type="component" value="Unassembled WGS sequence"/>
</dbReference>
<accession>A0A9X2KL32</accession>
<protein>
    <recommendedName>
        <fullName evidence="3">Phospholipase/carboxylesterase</fullName>
    </recommendedName>
</protein>
<comment type="caution">
    <text evidence="1">The sequence shown here is derived from an EMBL/GenBank/DDBJ whole genome shotgun (WGS) entry which is preliminary data.</text>
</comment>
<sequence>MPERRALLLTPERGRVRALAVELHGSGMDAARQRAISGLADLLLANDIAVLLPQAAIPFQLMPDLQAGFAWHIPGAPLPDASDLAVPASDDFGWIDERVAAARSDLGLTDAPLFLAGYSGGARLASHLLVKSRLPWTAAGLVAGLRAVAGDRAPPPTIAFHGLDDPINPYGGSGYMRWDIGMDETCARYAAAQGSGLLDFHALPNAAHAWPGSSDREHLRLFGPDGEDFDASALIAAFFMRHMARNGRDE</sequence>
<reference evidence="1" key="1">
    <citation type="submission" date="2022-05" db="EMBL/GenBank/DDBJ databases">
        <title>Sphingomonas sp. strain MG17 Genome sequencing and assembly.</title>
        <authorList>
            <person name="Kim I."/>
        </authorList>
    </citation>
    <scope>NUCLEOTIDE SEQUENCE</scope>
    <source>
        <strain evidence="1">MG17</strain>
    </source>
</reference>
<evidence type="ECO:0008006" key="3">
    <source>
        <dbReference type="Google" id="ProtNLM"/>
    </source>
</evidence>
<organism evidence="1 2">
    <name type="scientific">Sphingomonas tagetis</name>
    <dbReference type="NCBI Taxonomy" id="2949092"/>
    <lineage>
        <taxon>Bacteria</taxon>
        <taxon>Pseudomonadati</taxon>
        <taxon>Pseudomonadota</taxon>
        <taxon>Alphaproteobacteria</taxon>
        <taxon>Sphingomonadales</taxon>
        <taxon>Sphingomonadaceae</taxon>
        <taxon>Sphingomonas</taxon>
    </lineage>
</organism>
<dbReference type="EMBL" id="JAMLDX010000003">
    <property type="protein sequence ID" value="MCP3730001.1"/>
    <property type="molecule type" value="Genomic_DNA"/>
</dbReference>
<gene>
    <name evidence="1" type="ORF">M9978_06120</name>
</gene>
<dbReference type="Gene3D" id="3.40.50.1820">
    <property type="entry name" value="alpha/beta hydrolase"/>
    <property type="match status" value="1"/>
</dbReference>
<dbReference type="InterPro" id="IPR029058">
    <property type="entry name" value="AB_hydrolase_fold"/>
</dbReference>
<evidence type="ECO:0000313" key="2">
    <source>
        <dbReference type="Proteomes" id="UP001139451"/>
    </source>
</evidence>
<dbReference type="SUPFAM" id="SSF53474">
    <property type="entry name" value="alpha/beta-Hydrolases"/>
    <property type="match status" value="1"/>
</dbReference>
<name>A0A9X2KL32_9SPHN</name>
<keyword evidence="2" id="KW-1185">Reference proteome</keyword>
<proteinExistence type="predicted"/>